<protein>
    <recommendedName>
        <fullName evidence="3">MAE-28990/MAE-18760-like HEPN domain-containing protein</fullName>
    </recommendedName>
</protein>
<sequence length="230" mass="26509">MEINERLSLNIKRQLPGLDLEDLILNLDETEEEIHYQYTKLTQSCRKLCVMWYASEQALEAERDFYSTTVQDAPALFGDDAVKIHYHLESFVLLARSAMDVATGVIHKRLPYELKKNSYDSFNSLIKDLSKVDPKPEIAVYFEDLKKDPKSWVSIISDSTKGRSLRDKLAHQTDFPLDYAELNPPSEKESPIVWLDKENWLPLESFVNTLREGVIEGFMELEAECCSSKP</sequence>
<evidence type="ECO:0008006" key="3">
    <source>
        <dbReference type="Google" id="ProtNLM"/>
    </source>
</evidence>
<evidence type="ECO:0000313" key="2">
    <source>
        <dbReference type="Proteomes" id="UP000239263"/>
    </source>
</evidence>
<accession>A0A2S7XD09</accession>
<reference evidence="1 2" key="1">
    <citation type="submission" date="2016-12" db="EMBL/GenBank/DDBJ databases">
        <title>Diversity of luminous bacteria.</title>
        <authorList>
            <person name="Yoshizawa S."/>
            <person name="Kogure K."/>
        </authorList>
    </citation>
    <scope>NUCLEOTIDE SEQUENCE [LARGE SCALE GENOMIC DNA]</scope>
    <source>
        <strain evidence="1 2">ATCC 33715</strain>
    </source>
</reference>
<proteinExistence type="predicted"/>
<comment type="caution">
    <text evidence="1">The sequence shown here is derived from an EMBL/GenBank/DDBJ whole genome shotgun (WGS) entry which is preliminary data.</text>
</comment>
<name>A0A2S7XD09_9GAMM</name>
<gene>
    <name evidence="1" type="ORF">BTO22_06465</name>
</gene>
<evidence type="ECO:0000313" key="1">
    <source>
        <dbReference type="EMBL" id="PQJ89249.1"/>
    </source>
</evidence>
<dbReference type="AlphaFoldDB" id="A0A2S7XD09"/>
<organism evidence="1 2">
    <name type="scientific">Aliivibrio sifiae</name>
    <dbReference type="NCBI Taxonomy" id="566293"/>
    <lineage>
        <taxon>Bacteria</taxon>
        <taxon>Pseudomonadati</taxon>
        <taxon>Pseudomonadota</taxon>
        <taxon>Gammaproteobacteria</taxon>
        <taxon>Vibrionales</taxon>
        <taxon>Vibrionaceae</taxon>
        <taxon>Aliivibrio</taxon>
    </lineage>
</organism>
<dbReference type="EMBL" id="MSCO01000001">
    <property type="protein sequence ID" value="PQJ89249.1"/>
    <property type="molecule type" value="Genomic_DNA"/>
</dbReference>
<dbReference type="Proteomes" id="UP000239263">
    <property type="component" value="Unassembled WGS sequence"/>
</dbReference>